<feature type="region of interest" description="Disordered" evidence="4">
    <location>
        <begin position="1"/>
        <end position="29"/>
    </location>
</feature>
<evidence type="ECO:0000313" key="7">
    <source>
        <dbReference type="Proteomes" id="UP000321234"/>
    </source>
</evidence>
<keyword evidence="5" id="KW-0472">Membrane</keyword>
<protein>
    <recommendedName>
        <fullName evidence="8">Endoglucanase</fullName>
    </recommendedName>
</protein>
<feature type="transmembrane region" description="Helical" evidence="5">
    <location>
        <begin position="33"/>
        <end position="53"/>
    </location>
</feature>
<dbReference type="AlphaFoldDB" id="A0A5C8ZGA6"/>
<evidence type="ECO:0000256" key="2">
    <source>
        <dbReference type="ARBA" id="ARBA00022801"/>
    </source>
</evidence>
<evidence type="ECO:0000256" key="5">
    <source>
        <dbReference type="SAM" id="Phobius"/>
    </source>
</evidence>
<evidence type="ECO:0000256" key="1">
    <source>
        <dbReference type="ARBA" id="ARBA00009209"/>
    </source>
</evidence>
<dbReference type="RefSeq" id="WP_147926563.1">
    <property type="nucleotide sequence ID" value="NZ_VKAC01000006.1"/>
</dbReference>
<dbReference type="PRINTS" id="PR00735">
    <property type="entry name" value="GLHYDRLASE8"/>
</dbReference>
<reference evidence="6 7" key="1">
    <citation type="submission" date="2019-07" db="EMBL/GenBank/DDBJ databases">
        <title>Quadrisphaera sp. strain DD2A genome sequencing and assembly.</title>
        <authorList>
            <person name="Kim I."/>
        </authorList>
    </citation>
    <scope>NUCLEOTIDE SEQUENCE [LARGE SCALE GENOMIC DNA]</scope>
    <source>
        <strain evidence="6 7">DD2A</strain>
    </source>
</reference>
<dbReference type="Gene3D" id="1.50.10.10">
    <property type="match status" value="1"/>
</dbReference>
<evidence type="ECO:0000256" key="4">
    <source>
        <dbReference type="SAM" id="MobiDB-lite"/>
    </source>
</evidence>
<dbReference type="InterPro" id="IPR008928">
    <property type="entry name" value="6-hairpin_glycosidase_sf"/>
</dbReference>
<name>A0A5C8ZGA6_9ACTN</name>
<dbReference type="GO" id="GO:0004553">
    <property type="term" value="F:hydrolase activity, hydrolyzing O-glycosyl compounds"/>
    <property type="evidence" value="ECO:0007669"/>
    <property type="project" value="InterPro"/>
</dbReference>
<dbReference type="GO" id="GO:0005975">
    <property type="term" value="P:carbohydrate metabolic process"/>
    <property type="evidence" value="ECO:0007669"/>
    <property type="project" value="InterPro"/>
</dbReference>
<comment type="caution">
    <text evidence="6">The sequence shown here is derived from an EMBL/GenBank/DDBJ whole genome shotgun (WGS) entry which is preliminary data.</text>
</comment>
<sequence length="444" mass="48651">MSLDQVEGAGPAPSQDAPRQPEHDPRRSRTRGWLTAGAVAVALVLVLAVALQLTGGVRQAVQRVADDTPMVPAEDTALADMWASYKTGFIEQGTGRTLDPSQGGITTSEGQSYTMMRAVWSDDRATFDTSWQWTKDNLQRPDRLLSWRFGPRADGTYGIQNDQGGQNAASDADVDVAFSLLMAYSRWQDDDYLYDALPLIDAVWQYEVVDVAGRPVLTANDLERNDTASVLVNPSYFAPYAYRAFSRVAPRHDWNGLVNSSYDVLQQVSADPLGGRAQGALAPDWVRLDRTTGAASAATGITTTTGSTTDFGFEALRLPWRLALDARWNDEPRARALLEQQASVLGEAWETEGRWAAVYSHDGTPAVDYASTAMYGGALAALEVARPVLAREVYRSELLPLYDPDTRAAKPGLGYYDANWAWFGMALHLDQLPDLNDPRGRDLP</sequence>
<proteinExistence type="inferred from homology"/>
<accession>A0A5C8ZGA6</accession>
<organism evidence="6 7">
    <name type="scientific">Quadrisphaera setariae</name>
    <dbReference type="NCBI Taxonomy" id="2593304"/>
    <lineage>
        <taxon>Bacteria</taxon>
        <taxon>Bacillati</taxon>
        <taxon>Actinomycetota</taxon>
        <taxon>Actinomycetes</taxon>
        <taxon>Kineosporiales</taxon>
        <taxon>Kineosporiaceae</taxon>
        <taxon>Quadrisphaera</taxon>
    </lineage>
</organism>
<evidence type="ECO:0000313" key="6">
    <source>
        <dbReference type="EMBL" id="TXR56131.1"/>
    </source>
</evidence>
<keyword evidence="5" id="KW-1133">Transmembrane helix</keyword>
<dbReference type="SUPFAM" id="SSF48208">
    <property type="entry name" value="Six-hairpin glycosidases"/>
    <property type="match status" value="1"/>
</dbReference>
<dbReference type="OrthoDB" id="5482597at2"/>
<evidence type="ECO:0008006" key="8">
    <source>
        <dbReference type="Google" id="ProtNLM"/>
    </source>
</evidence>
<comment type="similarity">
    <text evidence="1">Belongs to the glycosyl hydrolase 8 (cellulase D) family.</text>
</comment>
<dbReference type="Pfam" id="PF01270">
    <property type="entry name" value="Glyco_hydro_8"/>
    <property type="match status" value="1"/>
</dbReference>
<keyword evidence="3" id="KW-0326">Glycosidase</keyword>
<evidence type="ECO:0000256" key="3">
    <source>
        <dbReference type="ARBA" id="ARBA00023295"/>
    </source>
</evidence>
<dbReference type="Proteomes" id="UP000321234">
    <property type="component" value="Unassembled WGS sequence"/>
</dbReference>
<keyword evidence="5" id="KW-0812">Transmembrane</keyword>
<dbReference type="InterPro" id="IPR012341">
    <property type="entry name" value="6hp_glycosidase-like_sf"/>
</dbReference>
<keyword evidence="2" id="KW-0378">Hydrolase</keyword>
<keyword evidence="7" id="KW-1185">Reference proteome</keyword>
<dbReference type="InterPro" id="IPR002037">
    <property type="entry name" value="Glyco_hydro_8"/>
</dbReference>
<dbReference type="EMBL" id="VKAC01000006">
    <property type="protein sequence ID" value="TXR56131.1"/>
    <property type="molecule type" value="Genomic_DNA"/>
</dbReference>
<gene>
    <name evidence="6" type="ORF">FMM08_11930</name>
</gene>